<dbReference type="PANTHER" id="PTHR31490:SF52">
    <property type="entry name" value="ENDO-1,4-BETA-XYLANASE 5-RELATED"/>
    <property type="match status" value="1"/>
</dbReference>
<evidence type="ECO:0000256" key="2">
    <source>
        <dbReference type="ARBA" id="ARBA00022801"/>
    </source>
</evidence>
<gene>
    <name evidence="6" type="ORF">FEM48_Zijuj09G0136700</name>
</gene>
<dbReference type="GO" id="GO:0031176">
    <property type="term" value="F:endo-1,4-beta-xylanase activity"/>
    <property type="evidence" value="ECO:0007669"/>
    <property type="project" value="UniProtKB-ARBA"/>
</dbReference>
<evidence type="ECO:0000256" key="3">
    <source>
        <dbReference type="ARBA" id="ARBA00023277"/>
    </source>
</evidence>
<organism evidence="6 7">
    <name type="scientific">Ziziphus jujuba var. spinosa</name>
    <dbReference type="NCBI Taxonomy" id="714518"/>
    <lineage>
        <taxon>Eukaryota</taxon>
        <taxon>Viridiplantae</taxon>
        <taxon>Streptophyta</taxon>
        <taxon>Embryophyta</taxon>
        <taxon>Tracheophyta</taxon>
        <taxon>Spermatophyta</taxon>
        <taxon>Magnoliopsida</taxon>
        <taxon>eudicotyledons</taxon>
        <taxon>Gunneridae</taxon>
        <taxon>Pentapetalae</taxon>
        <taxon>rosids</taxon>
        <taxon>fabids</taxon>
        <taxon>Rosales</taxon>
        <taxon>Rhamnaceae</taxon>
        <taxon>Paliureae</taxon>
        <taxon>Ziziphus</taxon>
    </lineage>
</organism>
<evidence type="ECO:0000256" key="1">
    <source>
        <dbReference type="ARBA" id="ARBA00007495"/>
    </source>
</evidence>
<accession>A0A978UTB9</accession>
<dbReference type="Proteomes" id="UP000813462">
    <property type="component" value="Unassembled WGS sequence"/>
</dbReference>
<sequence length="196" mass="22113">MNENLHFRFFEDKLGDNNASVEFYSTTHRLDPNTIMFLNEYNTIEQSKDKVANPDKKKLNEILSFPGNENLLAGIGLQGHFSSGKLNIAYMRSSLDILGTTGLPIWLTKVDAENFEEKLKEGYLHPAVKGNIMFAGPNTNSLNDTTTLTNKSFKNTPSGDVVDKLITEWKSGAVDVKPMQKDRLICRCFMEIMMLL</sequence>
<keyword evidence="3" id="KW-0119">Carbohydrate metabolism</keyword>
<dbReference type="PANTHER" id="PTHR31490">
    <property type="entry name" value="GLYCOSYL HYDROLASE"/>
    <property type="match status" value="1"/>
</dbReference>
<name>A0A978UTB9_ZIZJJ</name>
<evidence type="ECO:0000313" key="7">
    <source>
        <dbReference type="Proteomes" id="UP000813462"/>
    </source>
</evidence>
<comment type="similarity">
    <text evidence="1">Belongs to the glycosyl hydrolase 10 (cellulase F) family.</text>
</comment>
<dbReference type="InterPro" id="IPR017853">
    <property type="entry name" value="GH"/>
</dbReference>
<dbReference type="EMBL" id="JAEACU010000009">
    <property type="protein sequence ID" value="KAH7518119.1"/>
    <property type="molecule type" value="Genomic_DNA"/>
</dbReference>
<dbReference type="GO" id="GO:0000272">
    <property type="term" value="P:polysaccharide catabolic process"/>
    <property type="evidence" value="ECO:0007669"/>
    <property type="project" value="UniProtKB-KW"/>
</dbReference>
<feature type="domain" description="GH10" evidence="5">
    <location>
        <begin position="9"/>
        <end position="118"/>
    </location>
</feature>
<dbReference type="InterPro" id="IPR044846">
    <property type="entry name" value="GH10"/>
</dbReference>
<evidence type="ECO:0000259" key="5">
    <source>
        <dbReference type="Pfam" id="PF00331"/>
    </source>
</evidence>
<dbReference type="InterPro" id="IPR001000">
    <property type="entry name" value="GH10_dom"/>
</dbReference>
<keyword evidence="4" id="KW-0624">Polysaccharide degradation</keyword>
<dbReference type="Gene3D" id="3.20.20.80">
    <property type="entry name" value="Glycosidases"/>
    <property type="match status" value="1"/>
</dbReference>
<proteinExistence type="inferred from homology"/>
<evidence type="ECO:0000256" key="4">
    <source>
        <dbReference type="ARBA" id="ARBA00023326"/>
    </source>
</evidence>
<protein>
    <recommendedName>
        <fullName evidence="5">GH10 domain-containing protein</fullName>
    </recommendedName>
</protein>
<comment type="caution">
    <text evidence="6">The sequence shown here is derived from an EMBL/GenBank/DDBJ whole genome shotgun (WGS) entry which is preliminary data.</text>
</comment>
<dbReference type="SUPFAM" id="SSF51445">
    <property type="entry name" value="(Trans)glycosidases"/>
    <property type="match status" value="1"/>
</dbReference>
<dbReference type="Pfam" id="PF00331">
    <property type="entry name" value="Glyco_hydro_10"/>
    <property type="match status" value="1"/>
</dbReference>
<reference evidence="6" key="1">
    <citation type="journal article" date="2021" name="Front. Plant Sci.">
        <title>Chromosome-Scale Genome Assembly for Chinese Sour Jujube and Insights Into Its Genome Evolution and Domestication Signature.</title>
        <authorList>
            <person name="Shen L.-Y."/>
            <person name="Luo H."/>
            <person name="Wang X.-L."/>
            <person name="Wang X.-M."/>
            <person name="Qiu X.-J."/>
            <person name="Liu H."/>
            <person name="Zhou S.-S."/>
            <person name="Jia K.-H."/>
            <person name="Nie S."/>
            <person name="Bao Y.-T."/>
            <person name="Zhang R.-G."/>
            <person name="Yun Q.-Z."/>
            <person name="Chai Y.-H."/>
            <person name="Lu J.-Y."/>
            <person name="Li Y."/>
            <person name="Zhao S.-W."/>
            <person name="Mao J.-F."/>
            <person name="Jia S.-G."/>
            <person name="Mao Y.-M."/>
        </authorList>
    </citation>
    <scope>NUCLEOTIDE SEQUENCE</scope>
    <source>
        <strain evidence="6">AT0</strain>
        <tissue evidence="6">Leaf</tissue>
    </source>
</reference>
<keyword evidence="2" id="KW-0378">Hydrolase</keyword>
<evidence type="ECO:0000313" key="6">
    <source>
        <dbReference type="EMBL" id="KAH7518119.1"/>
    </source>
</evidence>
<dbReference type="AlphaFoldDB" id="A0A978UTB9"/>